<evidence type="ECO:0000313" key="2">
    <source>
        <dbReference type="Proteomes" id="UP001175211"/>
    </source>
</evidence>
<evidence type="ECO:0000313" key="1">
    <source>
        <dbReference type="EMBL" id="KAK0460698.1"/>
    </source>
</evidence>
<reference evidence="1" key="1">
    <citation type="submission" date="2023-06" db="EMBL/GenBank/DDBJ databases">
        <authorList>
            <consortium name="Lawrence Berkeley National Laboratory"/>
            <person name="Ahrendt S."/>
            <person name="Sahu N."/>
            <person name="Indic B."/>
            <person name="Wong-Bajracharya J."/>
            <person name="Merenyi Z."/>
            <person name="Ke H.-M."/>
            <person name="Monk M."/>
            <person name="Kocsube S."/>
            <person name="Drula E."/>
            <person name="Lipzen A."/>
            <person name="Balint B."/>
            <person name="Henrissat B."/>
            <person name="Andreopoulos B."/>
            <person name="Martin F.M."/>
            <person name="Harder C.B."/>
            <person name="Rigling D."/>
            <person name="Ford K.L."/>
            <person name="Foster G.D."/>
            <person name="Pangilinan J."/>
            <person name="Papanicolaou A."/>
            <person name="Barry K."/>
            <person name="LaButti K."/>
            <person name="Viragh M."/>
            <person name="Koriabine M."/>
            <person name="Yan M."/>
            <person name="Riley R."/>
            <person name="Champramary S."/>
            <person name="Plett K.L."/>
            <person name="Tsai I.J."/>
            <person name="Slot J."/>
            <person name="Sipos G."/>
            <person name="Plett J."/>
            <person name="Nagy L.G."/>
            <person name="Grigoriev I.V."/>
        </authorList>
    </citation>
    <scope>NUCLEOTIDE SEQUENCE</scope>
    <source>
        <strain evidence="1">CCBAS 213</strain>
    </source>
</reference>
<dbReference type="EMBL" id="JAUEPS010000012">
    <property type="protein sequence ID" value="KAK0460698.1"/>
    <property type="molecule type" value="Genomic_DNA"/>
</dbReference>
<dbReference type="AlphaFoldDB" id="A0AA39N7Z5"/>
<sequence length="246" mass="28337">MSVLLPVLPPLPQELIDSMIDEAQYDFLTLLSLMNASPCCTRARIYLYRTIDLSQRRKATRFFHLCIMRDEIKSYVQSVYIETWSTPDYIEFRHILEGLTKVQDLTISGEYECIPPELRGVFASYNLSTLTLEEMVFDYADLQAFVRSYPNLRRLMVFDVNVEENVAPNAGAIGQLSLESLSVSQTDFLTEASKSTGHGVPFILADIRRLFLMHTMKNLNELQRVLHAVHQPLEELYMYEPLVLSK</sequence>
<accession>A0AA39N7Z5</accession>
<gene>
    <name evidence="1" type="ORF">EV420DRAFT_226781</name>
</gene>
<evidence type="ECO:0008006" key="3">
    <source>
        <dbReference type="Google" id="ProtNLM"/>
    </source>
</evidence>
<protein>
    <recommendedName>
        <fullName evidence="3">F-box domain-containing protein</fullName>
    </recommendedName>
</protein>
<dbReference type="RefSeq" id="XP_060332737.1">
    <property type="nucleotide sequence ID" value="XM_060481295.1"/>
</dbReference>
<proteinExistence type="predicted"/>
<comment type="caution">
    <text evidence="1">The sequence shown here is derived from an EMBL/GenBank/DDBJ whole genome shotgun (WGS) entry which is preliminary data.</text>
</comment>
<organism evidence="1 2">
    <name type="scientific">Armillaria tabescens</name>
    <name type="common">Ringless honey mushroom</name>
    <name type="synonym">Agaricus tabescens</name>
    <dbReference type="NCBI Taxonomy" id="1929756"/>
    <lineage>
        <taxon>Eukaryota</taxon>
        <taxon>Fungi</taxon>
        <taxon>Dikarya</taxon>
        <taxon>Basidiomycota</taxon>
        <taxon>Agaricomycotina</taxon>
        <taxon>Agaricomycetes</taxon>
        <taxon>Agaricomycetidae</taxon>
        <taxon>Agaricales</taxon>
        <taxon>Marasmiineae</taxon>
        <taxon>Physalacriaceae</taxon>
        <taxon>Desarmillaria</taxon>
    </lineage>
</organism>
<dbReference type="Proteomes" id="UP001175211">
    <property type="component" value="Unassembled WGS sequence"/>
</dbReference>
<name>A0AA39N7Z5_ARMTA</name>
<dbReference type="GeneID" id="85364843"/>
<keyword evidence="2" id="KW-1185">Reference proteome</keyword>